<organism evidence="2 3">
    <name type="scientific">Dryococelus australis</name>
    <dbReference type="NCBI Taxonomy" id="614101"/>
    <lineage>
        <taxon>Eukaryota</taxon>
        <taxon>Metazoa</taxon>
        <taxon>Ecdysozoa</taxon>
        <taxon>Arthropoda</taxon>
        <taxon>Hexapoda</taxon>
        <taxon>Insecta</taxon>
        <taxon>Pterygota</taxon>
        <taxon>Neoptera</taxon>
        <taxon>Polyneoptera</taxon>
        <taxon>Phasmatodea</taxon>
        <taxon>Verophasmatodea</taxon>
        <taxon>Anareolatae</taxon>
        <taxon>Phasmatidae</taxon>
        <taxon>Eurycanthinae</taxon>
        <taxon>Dryococelus</taxon>
    </lineage>
</organism>
<accession>A0ABQ9G142</accession>
<feature type="region of interest" description="Disordered" evidence="1">
    <location>
        <begin position="180"/>
        <end position="216"/>
    </location>
</feature>
<protein>
    <submittedName>
        <fullName evidence="2">Uncharacterized protein</fullName>
    </submittedName>
</protein>
<keyword evidence="3" id="KW-1185">Reference proteome</keyword>
<dbReference type="Proteomes" id="UP001159363">
    <property type="component" value="Chromosome 16"/>
</dbReference>
<gene>
    <name evidence="2" type="ORF">PR048_033729</name>
</gene>
<name>A0ABQ9G142_9NEOP</name>
<reference evidence="2 3" key="1">
    <citation type="submission" date="2023-02" db="EMBL/GenBank/DDBJ databases">
        <title>LHISI_Scaffold_Assembly.</title>
        <authorList>
            <person name="Stuart O.P."/>
            <person name="Cleave R."/>
            <person name="Magrath M.J.L."/>
            <person name="Mikheyev A.S."/>
        </authorList>
    </citation>
    <scope>NUCLEOTIDE SEQUENCE [LARGE SCALE GENOMIC DNA]</scope>
    <source>
        <strain evidence="2">Daus_M_001</strain>
        <tissue evidence="2">Leg muscle</tissue>
    </source>
</reference>
<comment type="caution">
    <text evidence="2">The sequence shown here is derived from an EMBL/GenBank/DDBJ whole genome shotgun (WGS) entry which is preliminary data.</text>
</comment>
<evidence type="ECO:0000313" key="2">
    <source>
        <dbReference type="EMBL" id="KAJ8866205.1"/>
    </source>
</evidence>
<proteinExistence type="predicted"/>
<evidence type="ECO:0000313" key="3">
    <source>
        <dbReference type="Proteomes" id="UP001159363"/>
    </source>
</evidence>
<evidence type="ECO:0000256" key="1">
    <source>
        <dbReference type="SAM" id="MobiDB-lite"/>
    </source>
</evidence>
<dbReference type="EMBL" id="JARBHB010000017">
    <property type="protein sequence ID" value="KAJ8866205.1"/>
    <property type="molecule type" value="Genomic_DNA"/>
</dbReference>
<sequence length="260" mass="29852">MKHFVCWTNSSKDSPTLLLFDNHERQSGNNCDLPSPLFPHHPLDVAVYKEFKSFYNAAVDTWIMQHPSNTLTVYPFDWHIFMDEEFLCNYVSEQEQGEQSLPTIALPSTEMIEVLANEATENHVVSEAEKKELGCHSSEQRVTPSKNVNVITYKSHELFKGYPKAGNRKRKLKPLKKQSITATSTPGKNKLMAKKKLGTTESTGEDSPMEVPYTDTDNDKEFLRDLREEIWPENFEDTECNPIIGNFVFVQYDIPGKKRN</sequence>